<dbReference type="Gene3D" id="1.25.40.10">
    <property type="entry name" value="Tetratricopeptide repeat domain"/>
    <property type="match status" value="1"/>
</dbReference>
<evidence type="ECO:0000256" key="1">
    <source>
        <dbReference type="PROSITE-ProRule" id="PRU00339"/>
    </source>
</evidence>
<keyword evidence="4" id="KW-1185">Reference proteome</keyword>
<evidence type="ECO:0000313" key="3">
    <source>
        <dbReference type="EMBL" id="KAK3341938.1"/>
    </source>
</evidence>
<dbReference type="AlphaFoldDB" id="A0AAJ0H793"/>
<dbReference type="InterPro" id="IPR027974">
    <property type="entry name" value="DUF4470"/>
</dbReference>
<dbReference type="InterPro" id="IPR011990">
    <property type="entry name" value="TPR-like_helical_dom_sf"/>
</dbReference>
<feature type="repeat" description="TPR" evidence="1">
    <location>
        <begin position="10"/>
        <end position="43"/>
    </location>
</feature>
<dbReference type="Proteomes" id="UP001275084">
    <property type="component" value="Unassembled WGS sequence"/>
</dbReference>
<protein>
    <recommendedName>
        <fullName evidence="2">DUF4470 domain-containing protein</fullName>
    </recommendedName>
</protein>
<accession>A0AAJ0H793</accession>
<evidence type="ECO:0000313" key="4">
    <source>
        <dbReference type="Proteomes" id="UP001275084"/>
    </source>
</evidence>
<keyword evidence="1" id="KW-0802">TPR repeat</keyword>
<feature type="domain" description="DUF4470" evidence="2">
    <location>
        <begin position="169"/>
        <end position="253"/>
    </location>
</feature>
<dbReference type="EMBL" id="JAUIQD010000008">
    <property type="protein sequence ID" value="KAK3341938.1"/>
    <property type="molecule type" value="Genomic_DNA"/>
</dbReference>
<reference evidence="3" key="2">
    <citation type="submission" date="2023-06" db="EMBL/GenBank/DDBJ databases">
        <authorList>
            <consortium name="Lawrence Berkeley National Laboratory"/>
            <person name="Haridas S."/>
            <person name="Hensen N."/>
            <person name="Bonometti L."/>
            <person name="Westerberg I."/>
            <person name="Brannstrom I.O."/>
            <person name="Guillou S."/>
            <person name="Cros-Aarteil S."/>
            <person name="Calhoun S."/>
            <person name="Kuo A."/>
            <person name="Mondo S."/>
            <person name="Pangilinan J."/>
            <person name="Riley R."/>
            <person name="Labutti K."/>
            <person name="Andreopoulos B."/>
            <person name="Lipzen A."/>
            <person name="Chen C."/>
            <person name="Yanf M."/>
            <person name="Daum C."/>
            <person name="Ng V."/>
            <person name="Clum A."/>
            <person name="Steindorff A."/>
            <person name="Ohm R."/>
            <person name="Martin F."/>
            <person name="Silar P."/>
            <person name="Natvig D."/>
            <person name="Lalanne C."/>
            <person name="Gautier V."/>
            <person name="Ament-Velasquez S.L."/>
            <person name="Kruys A."/>
            <person name="Hutchinson M.I."/>
            <person name="Powell A.J."/>
            <person name="Barry K."/>
            <person name="Miller A.N."/>
            <person name="Grigoriev I.V."/>
            <person name="Debuchy R."/>
            <person name="Gladieux P."/>
            <person name="Thoren M.H."/>
            <person name="Johannesson H."/>
        </authorList>
    </citation>
    <scope>NUCLEOTIDE SEQUENCE</scope>
    <source>
        <strain evidence="3">CBS 955.72</strain>
    </source>
</reference>
<dbReference type="SMART" id="SM00028">
    <property type="entry name" value="TPR"/>
    <property type="match status" value="2"/>
</dbReference>
<evidence type="ECO:0000259" key="2">
    <source>
        <dbReference type="Pfam" id="PF14737"/>
    </source>
</evidence>
<sequence>MASQDATIGAEAARKRGNELYKKGDLKGAEVEYRKAATLAPNDPSPLSNLSSVKFELGQYAAAIAYIQRSLKLAGDVQADEAAVRKKKTLYERLAKCYMHESRFDDAVKLLGELSGITFRESVRSTLESRGLWRVLPDSKDELGHRNKVFDRLSRYQANLDDVPEYYAIGHDMAESLFDDSLQKSSSPQDSVSLMFCGSGDARNVFMTIIMFFVNESKAEDKFCKDIHITLLDLKPAAIARTLIFFDMMATYGQLRATGDSGADYMPIMMAYLYAGHVIPAAVNNMLQHHIRKLLDALETDKKIFDWFFIPPSTRREIVYVLRQWKSPPTANWHSSSVVRRTVRQRLQISNFKSPTFFMNDAETPQGLKGDRKVFDELAILLPSKAFANRHDPLLVALMEQYERGLKDAAKQLADHVDALWMTNLTLIDFDHAEALYRNGADEFLGWTRIRDNDMVPAIESDPVDAIAGNLLSAEGMGALESVGTFFQCAALPLTELSNRLKIEALVGEMTDIMDRLRWDCLDSRSQPSGGIDPSRFPRKYDRIHMSNIPDYIGGPFTATLYARPLLREDRLSNLRFTVLLNPPKFSSHEDFQAEYMLMHEMKHISDHFSVTRVANPNAGERDIDKMALLKIMMNVDSTDFMAEGYLIWERCPSKKLLRGKDMLPRPALEKWLHALFFKTCIPHLREKLEGSPVYSPLNLTALIRLICHLAEIGYPAHWLSGVLSSLCGGDSSDGEHMMTTARPPRSLVTTPADVDATYPTKNVAISPWRAEFTTLLSIWSPLMPFGFIATPGAMVSPADVAEFTVSFTTVEKIKLRVPHFVLLFWKSSEGKVPSGNTLWSMLREGKTRHDCLHIFTVMTYVTATQTASFWCRDDVMRRMKSGGWKVFIWRVDSWTQVTDGVKVEEGVVRKRSWDN</sequence>
<dbReference type="InterPro" id="IPR019734">
    <property type="entry name" value="TPR_rpt"/>
</dbReference>
<dbReference type="SUPFAM" id="SSF48452">
    <property type="entry name" value="TPR-like"/>
    <property type="match status" value="1"/>
</dbReference>
<dbReference type="Pfam" id="PF13181">
    <property type="entry name" value="TPR_8"/>
    <property type="match status" value="1"/>
</dbReference>
<organism evidence="3 4">
    <name type="scientific">Lasiosphaeria hispida</name>
    <dbReference type="NCBI Taxonomy" id="260671"/>
    <lineage>
        <taxon>Eukaryota</taxon>
        <taxon>Fungi</taxon>
        <taxon>Dikarya</taxon>
        <taxon>Ascomycota</taxon>
        <taxon>Pezizomycotina</taxon>
        <taxon>Sordariomycetes</taxon>
        <taxon>Sordariomycetidae</taxon>
        <taxon>Sordariales</taxon>
        <taxon>Lasiosphaeriaceae</taxon>
        <taxon>Lasiosphaeria</taxon>
    </lineage>
</organism>
<comment type="caution">
    <text evidence="3">The sequence shown here is derived from an EMBL/GenBank/DDBJ whole genome shotgun (WGS) entry which is preliminary data.</text>
</comment>
<gene>
    <name evidence="3" type="ORF">B0T25DRAFT_559628</name>
</gene>
<reference evidence="3" key="1">
    <citation type="journal article" date="2023" name="Mol. Phylogenet. Evol.">
        <title>Genome-scale phylogeny and comparative genomics of the fungal order Sordariales.</title>
        <authorList>
            <person name="Hensen N."/>
            <person name="Bonometti L."/>
            <person name="Westerberg I."/>
            <person name="Brannstrom I.O."/>
            <person name="Guillou S."/>
            <person name="Cros-Aarteil S."/>
            <person name="Calhoun S."/>
            <person name="Haridas S."/>
            <person name="Kuo A."/>
            <person name="Mondo S."/>
            <person name="Pangilinan J."/>
            <person name="Riley R."/>
            <person name="LaButti K."/>
            <person name="Andreopoulos B."/>
            <person name="Lipzen A."/>
            <person name="Chen C."/>
            <person name="Yan M."/>
            <person name="Daum C."/>
            <person name="Ng V."/>
            <person name="Clum A."/>
            <person name="Steindorff A."/>
            <person name="Ohm R.A."/>
            <person name="Martin F."/>
            <person name="Silar P."/>
            <person name="Natvig D.O."/>
            <person name="Lalanne C."/>
            <person name="Gautier V."/>
            <person name="Ament-Velasquez S.L."/>
            <person name="Kruys A."/>
            <person name="Hutchinson M.I."/>
            <person name="Powell A.J."/>
            <person name="Barry K."/>
            <person name="Miller A.N."/>
            <person name="Grigoriev I.V."/>
            <person name="Debuchy R."/>
            <person name="Gladieux P."/>
            <person name="Hiltunen Thoren M."/>
            <person name="Johannesson H."/>
        </authorList>
    </citation>
    <scope>NUCLEOTIDE SEQUENCE</scope>
    <source>
        <strain evidence="3">CBS 955.72</strain>
    </source>
</reference>
<proteinExistence type="predicted"/>
<dbReference type="PROSITE" id="PS50005">
    <property type="entry name" value="TPR"/>
    <property type="match status" value="1"/>
</dbReference>
<dbReference type="Pfam" id="PF14737">
    <property type="entry name" value="DUF4470"/>
    <property type="match status" value="1"/>
</dbReference>
<name>A0AAJ0H793_9PEZI</name>